<accession>A0ABZ0LMA6</accession>
<dbReference type="Gene3D" id="3.50.50.60">
    <property type="entry name" value="FAD/NAD(P)-binding domain"/>
    <property type="match status" value="1"/>
</dbReference>
<dbReference type="Proteomes" id="UP001301731">
    <property type="component" value="Chromosome"/>
</dbReference>
<dbReference type="PANTHER" id="PTHR43422:SF3">
    <property type="entry name" value="THIAMINE THIAZOLE SYNTHASE"/>
    <property type="match status" value="1"/>
</dbReference>
<protein>
    <recommendedName>
        <fullName evidence="3">FAD-binding domain-containing protein</fullName>
    </recommendedName>
</protein>
<keyword evidence="2" id="KW-1185">Reference proteome</keyword>
<proteinExistence type="predicted"/>
<gene>
    <name evidence="1" type="ORF">R2D22_00355</name>
</gene>
<dbReference type="SUPFAM" id="SSF51905">
    <property type="entry name" value="FAD/NAD(P)-binding domain"/>
    <property type="match status" value="1"/>
</dbReference>
<dbReference type="InterPro" id="IPR036188">
    <property type="entry name" value="FAD/NAD-bd_sf"/>
</dbReference>
<organism evidence="1 2">
    <name type="scientific">Streptomyces solicathayae</name>
    <dbReference type="NCBI Taxonomy" id="3081768"/>
    <lineage>
        <taxon>Bacteria</taxon>
        <taxon>Bacillati</taxon>
        <taxon>Actinomycetota</taxon>
        <taxon>Actinomycetes</taxon>
        <taxon>Kitasatosporales</taxon>
        <taxon>Streptomycetaceae</taxon>
        <taxon>Streptomyces</taxon>
    </lineage>
</organism>
<sequence length="440" mass="47307">MRRAIVMGGSFAGLNAAQALSQHVEEVVVLEPDDIGEDGLGERSPHRTQLHALLAMGHTQIESRFPGITQELVEAGARLGQGRDVQFYVDGVCRPPVDGIQMLGASRPFLEAAVRRRVLALGNVRLVHGHARGLTFDGERVSGARFSEAGSPHPEQMLDADLVVDAMGRSSRVATWLEEAGRGRVPTDRMRVDLGYATASFTRGDELGSTVIAHSAPGPASNYQPGLTEPGALAAVEGGRWSVVVAGYADQRPTDDVEDFLARMRRCVGPIRTVAQACSMIGKVETFNFRESQRRNYHGCSHLPGGLVVLGDALASVNPVYGQGLTLAALQAHCLDRYLGSGADLHEPATAYFRRASAFVDAAWQLSTTADLAQPHVLGPYPPGYRLMKWAGDKITGASVTDPEINDLFMNVVHMKVPPRQLTSPAVLLRALRVGGRRDA</sequence>
<dbReference type="PANTHER" id="PTHR43422">
    <property type="entry name" value="THIAMINE THIAZOLE SYNTHASE"/>
    <property type="match status" value="1"/>
</dbReference>
<evidence type="ECO:0008006" key="3">
    <source>
        <dbReference type="Google" id="ProtNLM"/>
    </source>
</evidence>
<reference evidence="1 2" key="1">
    <citation type="submission" date="2023-10" db="EMBL/GenBank/DDBJ databases">
        <title>The genome sequence of Streptomyces sp. HUAS YS2.</title>
        <authorList>
            <person name="Mo P."/>
        </authorList>
    </citation>
    <scope>NUCLEOTIDE SEQUENCE [LARGE SCALE GENOMIC DNA]</scope>
    <source>
        <strain evidence="1 2">HUAS YS2</strain>
    </source>
</reference>
<dbReference type="RefSeq" id="WP_318100017.1">
    <property type="nucleotide sequence ID" value="NZ_CP137573.1"/>
</dbReference>
<dbReference type="EMBL" id="CP137573">
    <property type="protein sequence ID" value="WOX19934.1"/>
    <property type="molecule type" value="Genomic_DNA"/>
</dbReference>
<name>A0ABZ0LMA6_9ACTN</name>
<evidence type="ECO:0000313" key="1">
    <source>
        <dbReference type="EMBL" id="WOX19934.1"/>
    </source>
</evidence>
<evidence type="ECO:0000313" key="2">
    <source>
        <dbReference type="Proteomes" id="UP001301731"/>
    </source>
</evidence>